<gene>
    <name evidence="2" type="ORF">EW093_12975</name>
</gene>
<keyword evidence="1" id="KW-1133">Transmembrane helix</keyword>
<dbReference type="KEGG" id="sper:EW093_12975"/>
<dbReference type="AlphaFoldDB" id="A0A5C1QDX7"/>
<sequence length="433" mass="47616">MLNFKRILIVNLLIITTTLFSVDYGLSIDESITVNSGLSNSIKATAWSNIGLGDTKFEFKGSISHSTASQPDFPYFMDVDLLKFSTLFPKSTPKMPDTRISLGRWTMSDQTGYVVAHKLDGLFMNLKYNTLSLYNYLAYSGLLWKSGSGISPSELDSFYAGLDSQTLGSPRFITITGLTLPPIFKQRVGLEVIYQVDLRDEEYVISEYQALPSEGDEALEGGGLLNTFYASMKLSGDIPVVEDLNYKVNYIFNSGSKLGQIQEDDTYYQNSTIFAHLVDLRLEKFLPSIYNSIVSYRFVYSSGDGDSSGNDTTFLPITRSGFGAVFSPSLGNIIVNDISYSLKPLDKLQTIVKVLAFTRSTTGSISEDGLDPNSSSLYLGSELDVTANYRPFSDLGLSLTAGLYFPSSATYSAAYLEESPILGSIKLNVSFSM</sequence>
<dbReference type="InterPro" id="IPR053728">
    <property type="entry name" value="Alginate_Permeability_Chnl"/>
</dbReference>
<evidence type="ECO:0008006" key="4">
    <source>
        <dbReference type="Google" id="ProtNLM"/>
    </source>
</evidence>
<proteinExistence type="predicted"/>
<organism evidence="2 3">
    <name type="scientific">Thiospirochaeta perfilievii</name>
    <dbReference type="NCBI Taxonomy" id="252967"/>
    <lineage>
        <taxon>Bacteria</taxon>
        <taxon>Pseudomonadati</taxon>
        <taxon>Spirochaetota</taxon>
        <taxon>Spirochaetia</taxon>
        <taxon>Spirochaetales</taxon>
        <taxon>Spirochaetaceae</taxon>
        <taxon>Thiospirochaeta</taxon>
    </lineage>
</organism>
<dbReference type="EMBL" id="CP035807">
    <property type="protein sequence ID" value="QEN05587.1"/>
    <property type="molecule type" value="Genomic_DNA"/>
</dbReference>
<reference evidence="2 3" key="2">
    <citation type="submission" date="2019-09" db="EMBL/GenBank/DDBJ databases">
        <title>Complete Genome Sequence and Methylome Analysis of free living Spirochaetas.</title>
        <authorList>
            <person name="Leshcheva N."/>
            <person name="Mikheeva N."/>
        </authorList>
    </citation>
    <scope>NUCLEOTIDE SEQUENCE [LARGE SCALE GENOMIC DNA]</scope>
    <source>
        <strain evidence="2 3">P</strain>
    </source>
</reference>
<keyword evidence="1" id="KW-0812">Transmembrane</keyword>
<dbReference type="RefSeq" id="WP_149568823.1">
    <property type="nucleotide sequence ID" value="NZ_CP035807.1"/>
</dbReference>
<reference evidence="2 3" key="1">
    <citation type="submission" date="2019-02" db="EMBL/GenBank/DDBJ databases">
        <authorList>
            <person name="Fomenkov A."/>
            <person name="Dubinina G."/>
            <person name="Grabovich M."/>
            <person name="Vincze T."/>
            <person name="Roberts R.J."/>
        </authorList>
    </citation>
    <scope>NUCLEOTIDE SEQUENCE [LARGE SCALE GENOMIC DNA]</scope>
    <source>
        <strain evidence="2 3">P</strain>
    </source>
</reference>
<evidence type="ECO:0000313" key="2">
    <source>
        <dbReference type="EMBL" id="QEN05587.1"/>
    </source>
</evidence>
<evidence type="ECO:0000313" key="3">
    <source>
        <dbReference type="Proteomes" id="UP000323824"/>
    </source>
</evidence>
<evidence type="ECO:0000256" key="1">
    <source>
        <dbReference type="SAM" id="Phobius"/>
    </source>
</evidence>
<dbReference type="OrthoDB" id="367305at2"/>
<accession>A0A5C1QDX7</accession>
<dbReference type="Gene3D" id="2.40.160.100">
    <property type="match status" value="1"/>
</dbReference>
<feature type="transmembrane region" description="Helical" evidence="1">
    <location>
        <begin position="7"/>
        <end position="26"/>
    </location>
</feature>
<keyword evidence="3" id="KW-1185">Reference proteome</keyword>
<dbReference type="Proteomes" id="UP000323824">
    <property type="component" value="Chromosome"/>
</dbReference>
<name>A0A5C1QDX7_9SPIO</name>
<protein>
    <recommendedName>
        <fullName evidence="4">Alginate export domain-containing protein</fullName>
    </recommendedName>
</protein>
<keyword evidence="1" id="KW-0472">Membrane</keyword>